<keyword evidence="1" id="KW-0245">EGF-like domain</keyword>
<organism evidence="4 5">
    <name type="scientific">Micractinium conductrix</name>
    <dbReference type="NCBI Taxonomy" id="554055"/>
    <lineage>
        <taxon>Eukaryota</taxon>
        <taxon>Viridiplantae</taxon>
        <taxon>Chlorophyta</taxon>
        <taxon>core chlorophytes</taxon>
        <taxon>Trebouxiophyceae</taxon>
        <taxon>Chlorellales</taxon>
        <taxon>Chlorellaceae</taxon>
        <taxon>Chlorella clade</taxon>
        <taxon>Micractinium</taxon>
    </lineage>
</organism>
<feature type="disulfide bond" evidence="1">
    <location>
        <begin position="147"/>
        <end position="157"/>
    </location>
</feature>
<dbReference type="AlphaFoldDB" id="A0A2P6UZK5"/>
<evidence type="ECO:0000313" key="5">
    <source>
        <dbReference type="Proteomes" id="UP000239649"/>
    </source>
</evidence>
<keyword evidence="1" id="KW-1015">Disulfide bond</keyword>
<evidence type="ECO:0000259" key="3">
    <source>
        <dbReference type="PROSITE" id="PS50026"/>
    </source>
</evidence>
<keyword evidence="5" id="KW-1185">Reference proteome</keyword>
<comment type="caution">
    <text evidence="4">The sequence shown here is derived from an EMBL/GenBank/DDBJ whole genome shotgun (WGS) entry which is preliminary data.</text>
</comment>
<dbReference type="GO" id="GO:0016740">
    <property type="term" value="F:transferase activity"/>
    <property type="evidence" value="ECO:0007669"/>
    <property type="project" value="UniProtKB-KW"/>
</dbReference>
<dbReference type="Gene3D" id="2.10.25.10">
    <property type="entry name" value="Laminin"/>
    <property type="match status" value="1"/>
</dbReference>
<feature type="domain" description="EGF-like" evidence="3">
    <location>
        <begin position="143"/>
        <end position="180"/>
    </location>
</feature>
<dbReference type="OrthoDB" id="18487at2759"/>
<dbReference type="SUPFAM" id="SSF57196">
    <property type="entry name" value="EGF/Laminin"/>
    <property type="match status" value="1"/>
</dbReference>
<keyword evidence="2" id="KW-0732">Signal</keyword>
<feature type="disulfide bond" evidence="1">
    <location>
        <begin position="170"/>
        <end position="179"/>
    </location>
</feature>
<dbReference type="PROSITE" id="PS00022">
    <property type="entry name" value="EGF_1"/>
    <property type="match status" value="2"/>
</dbReference>
<dbReference type="Proteomes" id="UP000239649">
    <property type="component" value="Unassembled WGS sequence"/>
</dbReference>
<proteinExistence type="predicted"/>
<feature type="domain" description="EGF-like" evidence="3">
    <location>
        <begin position="32"/>
        <end position="64"/>
    </location>
</feature>
<protein>
    <submittedName>
        <fullName evidence="4">Exostosin-like glycosyltransferase</fullName>
    </submittedName>
</protein>
<comment type="caution">
    <text evidence="1">Lacks conserved residue(s) required for the propagation of feature annotation.</text>
</comment>
<gene>
    <name evidence="4" type="ORF">C2E20_9041</name>
</gene>
<evidence type="ECO:0000256" key="1">
    <source>
        <dbReference type="PROSITE-ProRule" id="PRU00076"/>
    </source>
</evidence>
<feature type="chain" id="PRO_5015165732" evidence="2">
    <location>
        <begin position="26"/>
        <end position="181"/>
    </location>
</feature>
<evidence type="ECO:0000256" key="2">
    <source>
        <dbReference type="SAM" id="SignalP"/>
    </source>
</evidence>
<evidence type="ECO:0000313" key="4">
    <source>
        <dbReference type="EMBL" id="PSC67270.1"/>
    </source>
</evidence>
<dbReference type="PROSITE" id="PS50026">
    <property type="entry name" value="EGF_3"/>
    <property type="match status" value="2"/>
</dbReference>
<feature type="disulfide bond" evidence="1">
    <location>
        <begin position="36"/>
        <end position="46"/>
    </location>
</feature>
<sequence>MLSRSRHRWALSLLACAAVWTGAAAAQRTEPGPPVCDSECTEFGNCGEDGHCRCPFGRLGKNCEVDFLNPCRPAPDWLPNCGAIHTKSCECLRRCQAYFCRKDSNGTELCSGLAYHLTLHNDIHCYEREGVAPDEQYSTIPEPEEKCPKKCNGSGYCGKFPHEPKPSCHCHRGYWGQACEL</sequence>
<feature type="signal peptide" evidence="2">
    <location>
        <begin position="1"/>
        <end position="25"/>
    </location>
</feature>
<name>A0A2P6UZK5_9CHLO</name>
<dbReference type="PROSITE" id="PS01186">
    <property type="entry name" value="EGF_2"/>
    <property type="match status" value="1"/>
</dbReference>
<feature type="disulfide bond" evidence="1">
    <location>
        <begin position="151"/>
        <end position="168"/>
    </location>
</feature>
<reference evidence="4 5" key="1">
    <citation type="journal article" date="2018" name="Plant J.">
        <title>Genome sequences of Chlorella sorokiniana UTEX 1602 and Micractinium conductrix SAG 241.80: implications to maltose excretion by a green alga.</title>
        <authorList>
            <person name="Arriola M.B."/>
            <person name="Velmurugan N."/>
            <person name="Zhang Y."/>
            <person name="Plunkett M.H."/>
            <person name="Hondzo H."/>
            <person name="Barney B.M."/>
        </authorList>
    </citation>
    <scope>NUCLEOTIDE SEQUENCE [LARGE SCALE GENOMIC DNA]</scope>
    <source>
        <strain evidence="4 5">SAG 241.80</strain>
    </source>
</reference>
<dbReference type="EMBL" id="LHPF02000069">
    <property type="protein sequence ID" value="PSC67270.1"/>
    <property type="molecule type" value="Genomic_DNA"/>
</dbReference>
<accession>A0A2P6UZK5</accession>
<dbReference type="InterPro" id="IPR000742">
    <property type="entry name" value="EGF"/>
</dbReference>
<feature type="disulfide bond" evidence="1">
    <location>
        <begin position="54"/>
        <end position="63"/>
    </location>
</feature>